<dbReference type="EMBL" id="UINC01006321">
    <property type="protein sequence ID" value="SVA26837.1"/>
    <property type="molecule type" value="Genomic_DNA"/>
</dbReference>
<sequence length="175" mass="19631">VLSGKLKRGETQQIMPSFDVVSQVDWHEVANAIDQTNREVRNRFDFKGSDARVEQADSRLMIHADDEYRVGQVRDILESRLARRGVDIGCLAAAEVRESSGGKAQQEITVRAGIDSDLSRLLVKTIKASKVRVQTAIQVDQLRVSGKKRDDLQSIIALLDEEKVGLPLQYVNFRD</sequence>
<dbReference type="PANTHER" id="PTHR30476">
    <property type="entry name" value="UPF0234 PROTEIN YAJQ"/>
    <property type="match status" value="1"/>
</dbReference>
<proteinExistence type="inferred from homology"/>
<evidence type="ECO:0000256" key="2">
    <source>
        <dbReference type="ARBA" id="ARBA00093450"/>
    </source>
</evidence>
<organism evidence="3">
    <name type="scientific">marine metagenome</name>
    <dbReference type="NCBI Taxonomy" id="408172"/>
    <lineage>
        <taxon>unclassified sequences</taxon>
        <taxon>metagenomes</taxon>
        <taxon>ecological metagenomes</taxon>
    </lineage>
</organism>
<reference evidence="3" key="1">
    <citation type="submission" date="2018-05" db="EMBL/GenBank/DDBJ databases">
        <authorList>
            <person name="Lanie J.A."/>
            <person name="Ng W.-L."/>
            <person name="Kazmierczak K.M."/>
            <person name="Andrzejewski T.M."/>
            <person name="Davidsen T.M."/>
            <person name="Wayne K.J."/>
            <person name="Tettelin H."/>
            <person name="Glass J.I."/>
            <person name="Rusch D."/>
            <person name="Podicherti R."/>
            <person name="Tsui H.-C.T."/>
            <person name="Winkler M.E."/>
        </authorList>
    </citation>
    <scope>NUCLEOTIDE SEQUENCE</scope>
</reference>
<dbReference type="AlphaFoldDB" id="A0A381UHK8"/>
<dbReference type="CDD" id="cd11740">
    <property type="entry name" value="YajQ_like"/>
    <property type="match status" value="1"/>
</dbReference>
<comment type="similarity">
    <text evidence="2">Belongs to the YajQ family.</text>
</comment>
<dbReference type="NCBIfam" id="NF003819">
    <property type="entry name" value="PRK05412.1"/>
    <property type="match status" value="1"/>
</dbReference>
<dbReference type="GO" id="GO:0000166">
    <property type="term" value="F:nucleotide binding"/>
    <property type="evidence" value="ECO:0007669"/>
    <property type="project" value="UniProtKB-KW"/>
</dbReference>
<gene>
    <name evidence="3" type="ORF">METZ01_LOCUS79691</name>
</gene>
<dbReference type="Pfam" id="PF04461">
    <property type="entry name" value="YajQ"/>
    <property type="match status" value="1"/>
</dbReference>
<dbReference type="GO" id="GO:0005829">
    <property type="term" value="C:cytosol"/>
    <property type="evidence" value="ECO:0007669"/>
    <property type="project" value="TreeGrafter"/>
</dbReference>
<keyword evidence="1" id="KW-0547">Nucleotide-binding</keyword>
<evidence type="ECO:0008006" key="4">
    <source>
        <dbReference type="Google" id="ProtNLM"/>
    </source>
</evidence>
<dbReference type="InterPro" id="IPR035570">
    <property type="entry name" value="UPF0234_N"/>
</dbReference>
<evidence type="ECO:0000256" key="1">
    <source>
        <dbReference type="ARBA" id="ARBA00022741"/>
    </source>
</evidence>
<dbReference type="InterPro" id="IPR007551">
    <property type="entry name" value="YajQ/Smlt4090-like"/>
</dbReference>
<dbReference type="InterPro" id="IPR036183">
    <property type="entry name" value="YajQ-like_sf"/>
</dbReference>
<dbReference type="Gene3D" id="3.30.70.990">
    <property type="entry name" value="YajQ-like, domain 2"/>
    <property type="match status" value="1"/>
</dbReference>
<dbReference type="HAMAP" id="MF_00632">
    <property type="entry name" value="UPF0234"/>
    <property type="match status" value="1"/>
</dbReference>
<protein>
    <recommendedName>
        <fullName evidence="4">YajQ family cyclic di-GMP-binding protein</fullName>
    </recommendedName>
</protein>
<feature type="non-terminal residue" evidence="3">
    <location>
        <position position="1"/>
    </location>
</feature>
<dbReference type="PANTHER" id="PTHR30476:SF0">
    <property type="entry name" value="UPF0234 PROTEIN YAJQ"/>
    <property type="match status" value="1"/>
</dbReference>
<evidence type="ECO:0000313" key="3">
    <source>
        <dbReference type="EMBL" id="SVA26837.1"/>
    </source>
</evidence>
<name>A0A381UHK8_9ZZZZ</name>
<accession>A0A381UHK8</accession>
<dbReference type="InterPro" id="IPR035571">
    <property type="entry name" value="UPF0234-like_C"/>
</dbReference>
<dbReference type="SUPFAM" id="SSF89963">
    <property type="entry name" value="YajQ-like"/>
    <property type="match status" value="2"/>
</dbReference>
<dbReference type="Gene3D" id="3.30.70.860">
    <property type="match status" value="1"/>
</dbReference>